<feature type="domain" description="C2H2-type" evidence="10">
    <location>
        <begin position="109"/>
        <end position="141"/>
    </location>
</feature>
<accession>A0A1C7NG01</accession>
<evidence type="ECO:0000256" key="6">
    <source>
        <dbReference type="ARBA" id="ARBA00023125"/>
    </source>
</evidence>
<keyword evidence="12" id="KW-1185">Reference proteome</keyword>
<keyword evidence="3" id="KW-0677">Repeat</keyword>
<dbReference type="InterPro" id="IPR013087">
    <property type="entry name" value="Znf_C2H2_type"/>
</dbReference>
<dbReference type="Proteomes" id="UP000093000">
    <property type="component" value="Unassembled WGS sequence"/>
</dbReference>
<feature type="domain" description="C2H2-type" evidence="10">
    <location>
        <begin position="79"/>
        <end position="108"/>
    </location>
</feature>
<dbReference type="GO" id="GO:0000981">
    <property type="term" value="F:DNA-binding transcription factor activity, RNA polymerase II-specific"/>
    <property type="evidence" value="ECO:0007669"/>
    <property type="project" value="TreeGrafter"/>
</dbReference>
<dbReference type="FunFam" id="3.30.160.60:FF:000275">
    <property type="entry name" value="zinc finger protein 90 homolog"/>
    <property type="match status" value="1"/>
</dbReference>
<keyword evidence="7" id="KW-0539">Nucleus</keyword>
<sequence length="291" mass="33615">MEILELVHQETTSSFERPFECTFKDCKKTFGRRSDLVRHSRIHTNDRPFKCREENCGKSFIQRSALTVHMRTHSGERPHICEFPNCNRSFSDSSSLARHRRTHTGKRPYKCPFDGCSKSFVRKTILTKHMKSDHTVNGRRPSIQWQPFIEERRRVMVQEQHQQFQLYKSSATCACTDCFFGSKPTNQVYPSSSTYWSPPTPDLSLYESPCLSQDDASSSSSPSSPSSTSWPYSSYQQYSHLPPQQTFNNWASSSVFDRNDQVVLPSLSQLLIPKQQEWPLPLRRDSGVSLN</sequence>
<keyword evidence="2" id="KW-0479">Metal-binding</keyword>
<dbReference type="PROSITE" id="PS50157">
    <property type="entry name" value="ZINC_FINGER_C2H2_2"/>
    <property type="match status" value="4"/>
</dbReference>
<keyword evidence="6" id="KW-0238">DNA-binding</keyword>
<gene>
    <name evidence="11" type="ORF">A0J61_03867</name>
</gene>
<dbReference type="GO" id="GO:0005634">
    <property type="term" value="C:nucleus"/>
    <property type="evidence" value="ECO:0007669"/>
    <property type="project" value="UniProtKB-SubCell"/>
</dbReference>
<evidence type="ECO:0000256" key="7">
    <source>
        <dbReference type="ARBA" id="ARBA00023242"/>
    </source>
</evidence>
<proteinExistence type="predicted"/>
<evidence type="ECO:0000256" key="5">
    <source>
        <dbReference type="ARBA" id="ARBA00022833"/>
    </source>
</evidence>
<dbReference type="GO" id="GO:0008270">
    <property type="term" value="F:zinc ion binding"/>
    <property type="evidence" value="ECO:0007669"/>
    <property type="project" value="UniProtKB-KW"/>
</dbReference>
<dbReference type="OrthoDB" id="654211at2759"/>
<evidence type="ECO:0000256" key="1">
    <source>
        <dbReference type="ARBA" id="ARBA00004123"/>
    </source>
</evidence>
<evidence type="ECO:0000256" key="3">
    <source>
        <dbReference type="ARBA" id="ARBA00022737"/>
    </source>
</evidence>
<dbReference type="Pfam" id="PF00096">
    <property type="entry name" value="zf-C2H2"/>
    <property type="match status" value="4"/>
</dbReference>
<dbReference type="FunFam" id="3.30.160.60:FF:000072">
    <property type="entry name" value="zinc finger protein 143 isoform X1"/>
    <property type="match status" value="1"/>
</dbReference>
<dbReference type="SMART" id="SM00355">
    <property type="entry name" value="ZnF_C2H2"/>
    <property type="match status" value="4"/>
</dbReference>
<dbReference type="EMBL" id="LUGH01000176">
    <property type="protein sequence ID" value="OBZ88081.1"/>
    <property type="molecule type" value="Genomic_DNA"/>
</dbReference>
<evidence type="ECO:0000259" key="10">
    <source>
        <dbReference type="PROSITE" id="PS50157"/>
    </source>
</evidence>
<feature type="compositionally biased region" description="Low complexity" evidence="9">
    <location>
        <begin position="212"/>
        <end position="228"/>
    </location>
</feature>
<dbReference type="GO" id="GO:0000978">
    <property type="term" value="F:RNA polymerase II cis-regulatory region sequence-specific DNA binding"/>
    <property type="evidence" value="ECO:0007669"/>
    <property type="project" value="UniProtKB-ARBA"/>
</dbReference>
<dbReference type="FunFam" id="3.30.160.60:FF:002343">
    <property type="entry name" value="Zinc finger protein 33A"/>
    <property type="match status" value="1"/>
</dbReference>
<feature type="region of interest" description="Disordered" evidence="9">
    <location>
        <begin position="207"/>
        <end position="228"/>
    </location>
</feature>
<dbReference type="Gene3D" id="3.30.160.60">
    <property type="entry name" value="Classic Zinc Finger"/>
    <property type="match status" value="4"/>
</dbReference>
<dbReference type="PANTHER" id="PTHR23235:SF142">
    <property type="entry name" value="ZINC FINGER PROTEIN 384"/>
    <property type="match status" value="1"/>
</dbReference>
<dbReference type="PROSITE" id="PS00028">
    <property type="entry name" value="ZINC_FINGER_C2H2_1"/>
    <property type="match status" value="4"/>
</dbReference>
<comment type="caution">
    <text evidence="11">The sequence shown here is derived from an EMBL/GenBank/DDBJ whole genome shotgun (WGS) entry which is preliminary data.</text>
</comment>
<evidence type="ECO:0000256" key="2">
    <source>
        <dbReference type="ARBA" id="ARBA00022723"/>
    </source>
</evidence>
<organism evidence="11 12">
    <name type="scientific">Choanephora cucurbitarum</name>
    <dbReference type="NCBI Taxonomy" id="101091"/>
    <lineage>
        <taxon>Eukaryota</taxon>
        <taxon>Fungi</taxon>
        <taxon>Fungi incertae sedis</taxon>
        <taxon>Mucoromycota</taxon>
        <taxon>Mucoromycotina</taxon>
        <taxon>Mucoromycetes</taxon>
        <taxon>Mucorales</taxon>
        <taxon>Mucorineae</taxon>
        <taxon>Choanephoraceae</taxon>
        <taxon>Choanephoroideae</taxon>
        <taxon>Choanephora</taxon>
    </lineage>
</organism>
<evidence type="ECO:0000313" key="11">
    <source>
        <dbReference type="EMBL" id="OBZ88081.1"/>
    </source>
</evidence>
<evidence type="ECO:0000313" key="12">
    <source>
        <dbReference type="Proteomes" id="UP000093000"/>
    </source>
</evidence>
<protein>
    <recommendedName>
        <fullName evidence="10">C2H2-type domain-containing protein</fullName>
    </recommendedName>
</protein>
<reference evidence="11 12" key="1">
    <citation type="submission" date="2016-03" db="EMBL/GenBank/DDBJ databases">
        <title>Choanephora cucurbitarum.</title>
        <authorList>
            <person name="Min B."/>
            <person name="Park H."/>
            <person name="Park J.-H."/>
            <person name="Shin H.-D."/>
            <person name="Choi I.-G."/>
        </authorList>
    </citation>
    <scope>NUCLEOTIDE SEQUENCE [LARGE SCALE GENOMIC DNA]</scope>
    <source>
        <strain evidence="11 12">KUS-F28377</strain>
    </source>
</reference>
<feature type="domain" description="C2H2-type" evidence="10">
    <location>
        <begin position="49"/>
        <end position="78"/>
    </location>
</feature>
<dbReference type="AlphaFoldDB" id="A0A1C7NG01"/>
<dbReference type="FunFam" id="3.30.160.60:FF:000624">
    <property type="entry name" value="zinc finger protein 697"/>
    <property type="match status" value="1"/>
</dbReference>
<evidence type="ECO:0000256" key="8">
    <source>
        <dbReference type="PROSITE-ProRule" id="PRU00042"/>
    </source>
</evidence>
<evidence type="ECO:0000256" key="9">
    <source>
        <dbReference type="SAM" id="MobiDB-lite"/>
    </source>
</evidence>
<keyword evidence="4 8" id="KW-0863">Zinc-finger</keyword>
<dbReference type="STRING" id="101091.A0A1C7NG01"/>
<dbReference type="InterPro" id="IPR036236">
    <property type="entry name" value="Znf_C2H2_sf"/>
</dbReference>
<dbReference type="InParanoid" id="A0A1C7NG01"/>
<feature type="domain" description="C2H2-type" evidence="10">
    <location>
        <begin position="19"/>
        <end position="48"/>
    </location>
</feature>
<dbReference type="PANTHER" id="PTHR23235">
    <property type="entry name" value="KRUEPPEL-LIKE TRANSCRIPTION FACTOR"/>
    <property type="match status" value="1"/>
</dbReference>
<dbReference type="SUPFAM" id="SSF57667">
    <property type="entry name" value="beta-beta-alpha zinc fingers"/>
    <property type="match status" value="3"/>
</dbReference>
<keyword evidence="5" id="KW-0862">Zinc</keyword>
<evidence type="ECO:0000256" key="4">
    <source>
        <dbReference type="ARBA" id="ARBA00022771"/>
    </source>
</evidence>
<name>A0A1C7NG01_9FUNG</name>
<comment type="subcellular location">
    <subcellularLocation>
        <location evidence="1">Nucleus</location>
    </subcellularLocation>
</comment>